<proteinExistence type="predicted"/>
<gene>
    <name evidence="2" type="ORF">PBY51_019618</name>
</gene>
<organism evidence="2 3">
    <name type="scientific">Eleginops maclovinus</name>
    <name type="common">Patagonian blennie</name>
    <name type="synonym">Eleginus maclovinus</name>
    <dbReference type="NCBI Taxonomy" id="56733"/>
    <lineage>
        <taxon>Eukaryota</taxon>
        <taxon>Metazoa</taxon>
        <taxon>Chordata</taxon>
        <taxon>Craniata</taxon>
        <taxon>Vertebrata</taxon>
        <taxon>Euteleostomi</taxon>
        <taxon>Actinopterygii</taxon>
        <taxon>Neopterygii</taxon>
        <taxon>Teleostei</taxon>
        <taxon>Neoteleostei</taxon>
        <taxon>Acanthomorphata</taxon>
        <taxon>Eupercaria</taxon>
        <taxon>Perciformes</taxon>
        <taxon>Notothenioidei</taxon>
        <taxon>Eleginopidae</taxon>
        <taxon>Eleginops</taxon>
    </lineage>
</organism>
<protein>
    <submittedName>
        <fullName evidence="2">Uncharacterized protein</fullName>
    </submittedName>
</protein>
<name>A0AAN8ATL4_ELEMC</name>
<dbReference type="AlphaFoldDB" id="A0AAN8ATL4"/>
<feature type="region of interest" description="Disordered" evidence="1">
    <location>
        <begin position="382"/>
        <end position="418"/>
    </location>
</feature>
<dbReference type="EMBL" id="JAUZQC010000003">
    <property type="protein sequence ID" value="KAK5874691.1"/>
    <property type="molecule type" value="Genomic_DNA"/>
</dbReference>
<reference evidence="2 3" key="1">
    <citation type="journal article" date="2023" name="Genes (Basel)">
        <title>Chromosome-Level Genome Assembly and Circadian Gene Repertoire of the Patagonia Blennie Eleginops maclovinus-The Closest Ancestral Proxy of Antarctic Cryonotothenioids.</title>
        <authorList>
            <person name="Cheng C.C."/>
            <person name="Rivera-Colon A.G."/>
            <person name="Minhas B.F."/>
            <person name="Wilson L."/>
            <person name="Rayamajhi N."/>
            <person name="Vargas-Chacoff L."/>
            <person name="Catchen J.M."/>
        </authorList>
    </citation>
    <scope>NUCLEOTIDE SEQUENCE [LARGE SCALE GENOMIC DNA]</scope>
    <source>
        <strain evidence="2">JMC-PN-2008</strain>
    </source>
</reference>
<comment type="caution">
    <text evidence="2">The sequence shown here is derived from an EMBL/GenBank/DDBJ whole genome shotgun (WGS) entry which is preliminary data.</text>
</comment>
<evidence type="ECO:0000313" key="2">
    <source>
        <dbReference type="EMBL" id="KAK5874691.1"/>
    </source>
</evidence>
<accession>A0AAN8ATL4</accession>
<reference evidence="2 3" key="2">
    <citation type="journal article" date="2023" name="Mol. Biol. Evol.">
        <title>Genomics of Secondarily Temperate Adaptation in the Only Non-Antarctic Icefish.</title>
        <authorList>
            <person name="Rivera-Colon A.G."/>
            <person name="Rayamajhi N."/>
            <person name="Minhas B.F."/>
            <person name="Madrigal G."/>
            <person name="Bilyk K.T."/>
            <person name="Yoon V."/>
            <person name="Hune M."/>
            <person name="Gregory S."/>
            <person name="Cheng C.H.C."/>
            <person name="Catchen J.M."/>
        </authorList>
    </citation>
    <scope>NUCLEOTIDE SEQUENCE [LARGE SCALE GENOMIC DNA]</scope>
    <source>
        <strain evidence="2">JMC-PN-2008</strain>
    </source>
</reference>
<keyword evidence="3" id="KW-1185">Reference proteome</keyword>
<sequence>MSSSFKLDPVSEKPRDHVSLVDMGLIWRLATPTPEDHESRKRDGSEYDWGDYLDKICAMIFSRHTNAYLIILVNDIHDLPFSIKDDEHYRQAAKHPKGPNVFPKHGDRFPGAAEFNQLMVDSGNTARLQKLLKQQLKRQMGQMQGDIIYCEGETSTNLSTGVANGDYVFRHPEADTMLLSAYAKVRASKYTGTVVLDSEDTDVYVQAAYVSQQVRGDLLIKRKHALINCRAMLSEEVADIIIPFHVITGSDHNSGFYGHGKKRVLEKVKINSEARKLLGRVGESLELKHEVRADMKTFVLSIIYVESADVSCGQARVTKWYKLKNKCTIRLPPVDDSLNLYMERTNYLTYCQLHYNLQERPSPIGHGWELVNVKCRPVRHTLPPMPQQLTPLDCSDESTSDDERSQCGDSTDSDGESF</sequence>
<evidence type="ECO:0000313" key="3">
    <source>
        <dbReference type="Proteomes" id="UP001346869"/>
    </source>
</evidence>
<evidence type="ECO:0000256" key="1">
    <source>
        <dbReference type="SAM" id="MobiDB-lite"/>
    </source>
</evidence>
<dbReference type="Proteomes" id="UP001346869">
    <property type="component" value="Unassembled WGS sequence"/>
</dbReference>